<evidence type="ECO:0000313" key="2">
    <source>
        <dbReference type="EMBL" id="AEG01308.1"/>
    </source>
</evidence>
<dbReference type="eggNOG" id="COG1943">
    <property type="taxonomic scope" value="Bacteria"/>
</dbReference>
<dbReference type="InterPro" id="IPR002686">
    <property type="entry name" value="Transposase_17"/>
</dbReference>
<dbReference type="Proteomes" id="UP000008888">
    <property type="component" value="Chromosome"/>
</dbReference>
<keyword evidence="3" id="KW-1185">Reference proteome</keyword>
<sequence>MGKYMLKKAPHTPAHLLLDHAAYFITSAIYQKRPLLKSDAVKQHLLDTIRACLTEKNWQLNHWVILDNHYHLLLTSDKGDDMPGIFRKIHGLSARFIQAQGPCELPVWWNYRDYCPRDEKDYYIRLNYLLNNPLKHGYVTNLADYPHSSFHLTLKTLGRNALAQQFTQHPEYKNLHLAED</sequence>
<organism evidence="2 3">
    <name type="scientific">Methylomonas methanica (strain DSM 25384 / MC09)</name>
    <dbReference type="NCBI Taxonomy" id="857087"/>
    <lineage>
        <taxon>Bacteria</taxon>
        <taxon>Pseudomonadati</taxon>
        <taxon>Pseudomonadota</taxon>
        <taxon>Gammaproteobacteria</taxon>
        <taxon>Methylococcales</taxon>
        <taxon>Methylococcaceae</taxon>
        <taxon>Methylomonas</taxon>
    </lineage>
</organism>
<dbReference type="InterPro" id="IPR036515">
    <property type="entry name" value="Transposase_17_sf"/>
</dbReference>
<dbReference type="InterPro" id="IPR052715">
    <property type="entry name" value="RAYT_transposase"/>
</dbReference>
<dbReference type="PANTHER" id="PTHR36966:SF1">
    <property type="entry name" value="REP-ASSOCIATED TYROSINE TRANSPOSASE"/>
    <property type="match status" value="1"/>
</dbReference>
<dbReference type="Gene3D" id="3.30.70.1290">
    <property type="entry name" value="Transposase IS200-like"/>
    <property type="match status" value="1"/>
</dbReference>
<proteinExistence type="predicted"/>
<accession>G0A1S5</accession>
<protein>
    <recommendedName>
        <fullName evidence="1">Transposase IS200-like domain-containing protein</fullName>
    </recommendedName>
</protein>
<gene>
    <name evidence="2" type="ordered locus">Metme_2928</name>
</gene>
<dbReference type="SUPFAM" id="SSF143422">
    <property type="entry name" value="Transposase IS200-like"/>
    <property type="match status" value="1"/>
</dbReference>
<dbReference type="SMART" id="SM01321">
    <property type="entry name" value="Y1_Tnp"/>
    <property type="match status" value="1"/>
</dbReference>
<reference key="2">
    <citation type="submission" date="2011-05" db="EMBL/GenBank/DDBJ databases">
        <title>Complete genome sequence of the aerobic marine methanotroph Methylomonas methanica MC09.</title>
        <authorList>
            <person name="Boden R."/>
            <person name="Cunliffe M."/>
            <person name="Scanlan J."/>
            <person name="Moussard H."/>
            <person name="Kits K.D."/>
            <person name="Klotz M."/>
            <person name="Jetten M."/>
            <person name="Vuilleumier S."/>
            <person name="Han J."/>
            <person name="Peters L."/>
            <person name="Mikhailova N."/>
            <person name="Teshima H."/>
            <person name="Tapia R."/>
            <person name="Kyrpides N."/>
            <person name="Ivanova N."/>
            <person name="Pagani I."/>
            <person name="Cheng J.-F."/>
            <person name="Goodwin L."/>
            <person name="Han C."/>
            <person name="Hauser L."/>
            <person name="Land M."/>
            <person name="Lapidus A."/>
            <person name="Lucas S."/>
            <person name="Pitluck S."/>
            <person name="Woyke T."/>
            <person name="Stein L.Y."/>
            <person name="Murrell C."/>
        </authorList>
    </citation>
    <scope>NUCLEOTIDE SEQUENCE</scope>
    <source>
        <strain>MC09</strain>
    </source>
</reference>
<evidence type="ECO:0000313" key="3">
    <source>
        <dbReference type="Proteomes" id="UP000008888"/>
    </source>
</evidence>
<dbReference type="STRING" id="857087.Metme_2928"/>
<name>G0A1S5_METMM</name>
<dbReference type="NCBIfam" id="NF047646">
    <property type="entry name" value="REP_Tyr_transpos"/>
    <property type="match status" value="1"/>
</dbReference>
<dbReference type="Pfam" id="PF01797">
    <property type="entry name" value="Y1_Tnp"/>
    <property type="match status" value="1"/>
</dbReference>
<evidence type="ECO:0000259" key="1">
    <source>
        <dbReference type="SMART" id="SM01321"/>
    </source>
</evidence>
<reference evidence="2 3" key="1">
    <citation type="journal article" date="2011" name="J. Bacteriol.">
        <title>Complete Genome Sequence of the Aerobic Marine Methanotroph Methylomonas methanica MC09.</title>
        <authorList>
            <person name="Boden R."/>
            <person name="Cunliffe M."/>
            <person name="Scanlan J."/>
            <person name="Moussard H."/>
            <person name="Kits K.D."/>
            <person name="Klotz M.G."/>
            <person name="Jetten M.S."/>
            <person name="Vuilleumier S."/>
            <person name="Han J."/>
            <person name="Peters L."/>
            <person name="Mikhailova N."/>
            <person name="Teshima H."/>
            <person name="Tapia R."/>
            <person name="Kyrpides N."/>
            <person name="Ivanova N."/>
            <person name="Pagani I."/>
            <person name="Cheng J.F."/>
            <person name="Goodwin L."/>
            <person name="Han C."/>
            <person name="Hauser L."/>
            <person name="Land M.L."/>
            <person name="Lapidus A."/>
            <person name="Lucas S."/>
            <person name="Pitluck S."/>
            <person name="Woyke T."/>
            <person name="Stein L."/>
            <person name="Murrell J.C."/>
        </authorList>
    </citation>
    <scope>NUCLEOTIDE SEQUENCE [LARGE SCALE GENOMIC DNA]</scope>
    <source>
        <strain evidence="2 3">MC09</strain>
    </source>
</reference>
<dbReference type="HOGENOM" id="CLU_119429_0_0_6"/>
<dbReference type="EMBL" id="CP002738">
    <property type="protein sequence ID" value="AEG01308.1"/>
    <property type="molecule type" value="Genomic_DNA"/>
</dbReference>
<dbReference type="KEGG" id="mmt:Metme_2928"/>
<dbReference type="GO" id="GO:0006313">
    <property type="term" value="P:DNA transposition"/>
    <property type="evidence" value="ECO:0007669"/>
    <property type="project" value="InterPro"/>
</dbReference>
<dbReference type="PANTHER" id="PTHR36966">
    <property type="entry name" value="REP-ASSOCIATED TYROSINE TRANSPOSASE"/>
    <property type="match status" value="1"/>
</dbReference>
<reference evidence="3" key="3">
    <citation type="submission" date="2011-05" db="EMBL/GenBank/DDBJ databases">
        <title>Complete sequence of Methylomonas methanica MC09.</title>
        <authorList>
            <consortium name="US DOE Joint Genome Institute"/>
            <person name="Lucas S."/>
            <person name="Han J."/>
            <person name="Lapidus A."/>
            <person name="Cheng J.-F."/>
            <person name="Goodwin L."/>
            <person name="Pitluck S."/>
            <person name="Peters L."/>
            <person name="Mikhailova N."/>
            <person name="Teshima H."/>
            <person name="Han C."/>
            <person name="Tapia R."/>
            <person name="Land M."/>
            <person name="Hauser L."/>
            <person name="Kyrpides N."/>
            <person name="Ivanova N."/>
            <person name="Pagani I."/>
            <person name="Stein L."/>
            <person name="Woyke T."/>
        </authorList>
    </citation>
    <scope>NUCLEOTIDE SEQUENCE [LARGE SCALE GENOMIC DNA]</scope>
    <source>
        <strain evidence="3">MC09</strain>
    </source>
</reference>
<dbReference type="GO" id="GO:0004803">
    <property type="term" value="F:transposase activity"/>
    <property type="evidence" value="ECO:0007669"/>
    <property type="project" value="InterPro"/>
</dbReference>
<feature type="domain" description="Transposase IS200-like" evidence="1">
    <location>
        <begin position="18"/>
        <end position="132"/>
    </location>
</feature>
<dbReference type="GO" id="GO:0043565">
    <property type="term" value="F:sequence-specific DNA binding"/>
    <property type="evidence" value="ECO:0007669"/>
    <property type="project" value="TreeGrafter"/>
</dbReference>
<dbReference type="AlphaFoldDB" id="G0A1S5"/>